<reference evidence="2 3" key="1">
    <citation type="submission" date="2014-12" db="EMBL/GenBank/DDBJ databases">
        <title>Genome sequencing of Alteromonas marina AD001.</title>
        <authorList>
            <person name="Adrian T.G.S."/>
            <person name="Chan K.G."/>
        </authorList>
    </citation>
    <scope>NUCLEOTIDE SEQUENCE [LARGE SCALE GENOMIC DNA]</scope>
    <source>
        <strain evidence="2 3">AD001</strain>
    </source>
</reference>
<organism evidence="2 3">
    <name type="scientific">Alteromonas marina</name>
    <dbReference type="NCBI Taxonomy" id="203795"/>
    <lineage>
        <taxon>Bacteria</taxon>
        <taxon>Pseudomonadati</taxon>
        <taxon>Pseudomonadota</taxon>
        <taxon>Gammaproteobacteria</taxon>
        <taxon>Alteromonadales</taxon>
        <taxon>Alteromonadaceae</taxon>
        <taxon>Alteromonas/Salinimonas group</taxon>
        <taxon>Alteromonas</taxon>
    </lineage>
</organism>
<dbReference type="SUPFAM" id="SSF53448">
    <property type="entry name" value="Nucleotide-diphospho-sugar transferases"/>
    <property type="match status" value="1"/>
</dbReference>
<evidence type="ECO:0000313" key="3">
    <source>
        <dbReference type="Proteomes" id="UP000031197"/>
    </source>
</evidence>
<dbReference type="AlphaFoldDB" id="A0A0B3XZM2"/>
<protein>
    <submittedName>
        <fullName evidence="2">Glycosyl transferase</fullName>
    </submittedName>
</protein>
<dbReference type="Gene3D" id="3.90.550.10">
    <property type="entry name" value="Spore Coat Polysaccharide Biosynthesis Protein SpsA, Chain A"/>
    <property type="match status" value="1"/>
</dbReference>
<name>A0A0B3XZM2_9ALTE</name>
<sequence>MLVKLEIDFAFAVGSKLLLGGWAVVGDDISKDQLQFAREFSDLLLFKRPDVCAVMQCSEEHSTGFLIALANTSENEIEVTWGEVTQRINLDDVSFTQQLAELEVLPSAYFNDATALLERNGFYWGQKSLSFSENTPSSLSLSHKDSRIQIDYAFTLDAHTVLIIGWVLDEARLFKRINLRLNNIISDCILQDAFFHPRYDVAEALELPISYGEKIGFAFTVSLPEPISPNIELMYSVDGTFFTGSALKAEPFRREETWLTEILLANVDITNTAKFPKLTKHVTSAIEKSWLGRLQAPNAVDVKLFGDEVANPLLSLVIPIYGRYDFVQIQMSQFSLDSDFDNIEIVYVLDDPRIKHAFMVTCKGVFETFGVPFKVVLSERNLGYAGANNLGVSHASSEHIVLLNSDVIPKKPHQFLALLQQFENAESVGILSGTLLYEDDTIQHQGMEYMQDPSHPGMWMNYHPQKGFPLSLTESFDIKEAQAVTGALMLMTKQQYLDVGGFDIGYILGDFEDSDLCMKVRNTGKRIAVSGSVHMYHLERLSQSLVSGNTWKHTLSMVNGLRHTNKWNNEVENVVAGNG</sequence>
<evidence type="ECO:0000313" key="2">
    <source>
        <dbReference type="EMBL" id="KHT48287.1"/>
    </source>
</evidence>
<dbReference type="PANTHER" id="PTHR43179">
    <property type="entry name" value="RHAMNOSYLTRANSFERASE WBBL"/>
    <property type="match status" value="1"/>
</dbReference>
<keyword evidence="2" id="KW-0808">Transferase</keyword>
<dbReference type="Proteomes" id="UP000031197">
    <property type="component" value="Unassembled WGS sequence"/>
</dbReference>
<evidence type="ECO:0000259" key="1">
    <source>
        <dbReference type="Pfam" id="PF00535"/>
    </source>
</evidence>
<feature type="domain" description="Glycosyltransferase 2-like" evidence="1">
    <location>
        <begin position="315"/>
        <end position="442"/>
    </location>
</feature>
<dbReference type="EMBL" id="JWLW01000034">
    <property type="protein sequence ID" value="KHT48287.1"/>
    <property type="molecule type" value="Genomic_DNA"/>
</dbReference>
<proteinExistence type="predicted"/>
<dbReference type="Pfam" id="PF00535">
    <property type="entry name" value="Glycos_transf_2"/>
    <property type="match status" value="1"/>
</dbReference>
<dbReference type="InterPro" id="IPR001173">
    <property type="entry name" value="Glyco_trans_2-like"/>
</dbReference>
<accession>A0A0B3XZM2</accession>
<comment type="caution">
    <text evidence="2">The sequence shown here is derived from an EMBL/GenBank/DDBJ whole genome shotgun (WGS) entry which is preliminary data.</text>
</comment>
<dbReference type="GO" id="GO:0016740">
    <property type="term" value="F:transferase activity"/>
    <property type="evidence" value="ECO:0007669"/>
    <property type="project" value="UniProtKB-KW"/>
</dbReference>
<gene>
    <name evidence="2" type="ORF">RJ41_14315</name>
</gene>
<dbReference type="InterPro" id="IPR029044">
    <property type="entry name" value="Nucleotide-diphossugar_trans"/>
</dbReference>
<keyword evidence="3" id="KW-1185">Reference proteome</keyword>
<dbReference type="PANTHER" id="PTHR43179:SF7">
    <property type="entry name" value="RHAMNOSYLTRANSFERASE WBBL"/>
    <property type="match status" value="1"/>
</dbReference>